<dbReference type="SMART" id="SM00198">
    <property type="entry name" value="SCP"/>
    <property type="match status" value="1"/>
</dbReference>
<dbReference type="Gene3D" id="3.40.33.10">
    <property type="entry name" value="CAP"/>
    <property type="match status" value="1"/>
</dbReference>
<dbReference type="Proteomes" id="UP000054495">
    <property type="component" value="Unassembled WGS sequence"/>
</dbReference>
<gene>
    <name evidence="2" type="ORF">ANCCEY_06633</name>
</gene>
<evidence type="ECO:0000313" key="2">
    <source>
        <dbReference type="EMBL" id="EPB74294.1"/>
    </source>
</evidence>
<evidence type="ECO:0000313" key="3">
    <source>
        <dbReference type="Proteomes" id="UP000054495"/>
    </source>
</evidence>
<dbReference type="SUPFAM" id="SSF55797">
    <property type="entry name" value="PR-1-like"/>
    <property type="match status" value="1"/>
</dbReference>
<feature type="domain" description="SCP" evidence="1">
    <location>
        <begin position="6"/>
        <end position="143"/>
    </location>
</feature>
<reference evidence="2 3" key="1">
    <citation type="submission" date="2013-05" db="EMBL/GenBank/DDBJ databases">
        <title>Draft genome of the parasitic nematode Anyclostoma ceylanicum.</title>
        <authorList>
            <person name="Mitreva M."/>
        </authorList>
    </citation>
    <scope>NUCLEOTIDE SEQUENCE [LARGE SCALE GENOMIC DNA]</scope>
</reference>
<dbReference type="InterPro" id="IPR035940">
    <property type="entry name" value="CAP_sf"/>
</dbReference>
<name>A0A0D6LR12_9BILA</name>
<dbReference type="InterPro" id="IPR014044">
    <property type="entry name" value="CAP_dom"/>
</dbReference>
<protein>
    <submittedName>
        <fullName evidence="2">SCP-like protein</fullName>
    </submittedName>
</protein>
<dbReference type="Pfam" id="PF00188">
    <property type="entry name" value="CAP"/>
    <property type="match status" value="1"/>
</dbReference>
<dbReference type="AlphaFoldDB" id="A0A0D6LR12"/>
<evidence type="ECO:0000259" key="1">
    <source>
        <dbReference type="SMART" id="SM00198"/>
    </source>
</evidence>
<organism evidence="2 3">
    <name type="scientific">Ancylostoma ceylanicum</name>
    <dbReference type="NCBI Taxonomy" id="53326"/>
    <lineage>
        <taxon>Eukaryota</taxon>
        <taxon>Metazoa</taxon>
        <taxon>Ecdysozoa</taxon>
        <taxon>Nematoda</taxon>
        <taxon>Chromadorea</taxon>
        <taxon>Rhabditida</taxon>
        <taxon>Rhabditina</taxon>
        <taxon>Rhabditomorpha</taxon>
        <taxon>Strongyloidea</taxon>
        <taxon>Ancylostomatidae</taxon>
        <taxon>Ancylostomatinae</taxon>
        <taxon>Ancylostoma</taxon>
    </lineage>
</organism>
<dbReference type="EMBL" id="KE124950">
    <property type="protein sequence ID" value="EPB74294.1"/>
    <property type="molecule type" value="Genomic_DNA"/>
</dbReference>
<keyword evidence="3" id="KW-1185">Reference proteome</keyword>
<dbReference type="CDD" id="cd05380">
    <property type="entry name" value="CAP_euk"/>
    <property type="match status" value="1"/>
</dbReference>
<accession>A0A0D6LR12</accession>
<sequence length="179" mass="19600">MELGKTSTGWAVDKKTQYAKPAKTMNQLEYVKNLEDAALRHVSNCERTAPEHDPPVGESFWRGGSGSYQLSHVEAMKQAMKEWWGPLESIGLGDKLDYTAEVQEGPLKYFAIMAHDKATQIGCAAKTCRKQGVTLIDCRYSTTVALDDPIYEVGKLPCKCPAGTVCSRLGGLCEISPTP</sequence>
<proteinExistence type="predicted"/>